<dbReference type="PANTHER" id="PTHR42685">
    <property type="entry name" value="GERANYLGERANYL DIPHOSPHATE REDUCTASE"/>
    <property type="match status" value="1"/>
</dbReference>
<name>A0A848FK66_9BURK</name>
<reference evidence="2 3" key="1">
    <citation type="submission" date="2020-04" db="EMBL/GenBank/DDBJ databases">
        <title>Azohydromonas sp. isolated from soil.</title>
        <authorList>
            <person name="Dahal R.H."/>
        </authorList>
    </citation>
    <scope>NUCLEOTIDE SEQUENCE [LARGE SCALE GENOMIC DNA]</scope>
    <source>
        <strain evidence="2 3">G-1-1-14</strain>
    </source>
</reference>
<dbReference type="PANTHER" id="PTHR42685:SF22">
    <property type="entry name" value="CONDITIONED MEDIUM FACTOR RECEPTOR 1"/>
    <property type="match status" value="1"/>
</dbReference>
<dbReference type="PRINTS" id="PR00368">
    <property type="entry name" value="FADPNR"/>
</dbReference>
<dbReference type="RefSeq" id="WP_169163537.1">
    <property type="nucleotide sequence ID" value="NZ_JABBFW010000036.1"/>
</dbReference>
<dbReference type="SUPFAM" id="SSF51905">
    <property type="entry name" value="FAD/NAD(P)-binding domain"/>
    <property type="match status" value="1"/>
</dbReference>
<protein>
    <submittedName>
        <fullName evidence="2">Geranylgeranyl reductase family protein</fullName>
    </submittedName>
</protein>
<evidence type="ECO:0000259" key="1">
    <source>
        <dbReference type="Pfam" id="PF01494"/>
    </source>
</evidence>
<dbReference type="GO" id="GO:0071949">
    <property type="term" value="F:FAD binding"/>
    <property type="evidence" value="ECO:0007669"/>
    <property type="project" value="InterPro"/>
</dbReference>
<gene>
    <name evidence="2" type="ORF">HHL10_27095</name>
</gene>
<dbReference type="EMBL" id="JABBFW010000036">
    <property type="protein sequence ID" value="NML18640.1"/>
    <property type="molecule type" value="Genomic_DNA"/>
</dbReference>
<dbReference type="InterPro" id="IPR002938">
    <property type="entry name" value="FAD-bd"/>
</dbReference>
<evidence type="ECO:0000313" key="3">
    <source>
        <dbReference type="Proteomes" id="UP000574067"/>
    </source>
</evidence>
<dbReference type="Gene3D" id="3.50.50.60">
    <property type="entry name" value="FAD/NAD(P)-binding domain"/>
    <property type="match status" value="1"/>
</dbReference>
<dbReference type="NCBIfam" id="TIGR02032">
    <property type="entry name" value="GG-red-SF"/>
    <property type="match status" value="1"/>
</dbReference>
<feature type="domain" description="FAD-binding" evidence="1">
    <location>
        <begin position="8"/>
        <end position="177"/>
    </location>
</feature>
<keyword evidence="3" id="KW-1185">Reference proteome</keyword>
<dbReference type="Proteomes" id="UP000574067">
    <property type="component" value="Unassembled WGS sequence"/>
</dbReference>
<organism evidence="2 3">
    <name type="scientific">Azohydromonas caseinilytica</name>
    <dbReference type="NCBI Taxonomy" id="2728836"/>
    <lineage>
        <taxon>Bacteria</taxon>
        <taxon>Pseudomonadati</taxon>
        <taxon>Pseudomonadota</taxon>
        <taxon>Betaproteobacteria</taxon>
        <taxon>Burkholderiales</taxon>
        <taxon>Sphaerotilaceae</taxon>
        <taxon>Azohydromonas</taxon>
    </lineage>
</organism>
<dbReference type="PRINTS" id="PR00411">
    <property type="entry name" value="PNDRDTASEI"/>
</dbReference>
<proteinExistence type="predicted"/>
<accession>A0A848FK66</accession>
<dbReference type="InterPro" id="IPR036188">
    <property type="entry name" value="FAD/NAD-bd_sf"/>
</dbReference>
<dbReference type="AlphaFoldDB" id="A0A848FK66"/>
<comment type="caution">
    <text evidence="2">The sequence shown here is derived from an EMBL/GenBank/DDBJ whole genome shotgun (WGS) entry which is preliminary data.</text>
</comment>
<dbReference type="InterPro" id="IPR011777">
    <property type="entry name" value="Geranylgeranyl_Rdtase_fam"/>
</dbReference>
<dbReference type="Pfam" id="PF01494">
    <property type="entry name" value="FAD_binding_3"/>
    <property type="match status" value="1"/>
</dbReference>
<dbReference type="GO" id="GO:0016628">
    <property type="term" value="F:oxidoreductase activity, acting on the CH-CH group of donors, NAD or NADP as acceptor"/>
    <property type="evidence" value="ECO:0007669"/>
    <property type="project" value="InterPro"/>
</dbReference>
<evidence type="ECO:0000313" key="2">
    <source>
        <dbReference type="EMBL" id="NML18640.1"/>
    </source>
</evidence>
<dbReference type="InterPro" id="IPR050407">
    <property type="entry name" value="Geranylgeranyl_reductase"/>
</dbReference>
<sequence length="410" mass="44408">MENLPQACEVLVVGAGPAGSACAQMLARAGLDVLLVDEQEFPREKVCGDGLIPDALAALRRLGVFEEVMAQARRVTHVACVGPRGGRVDVPGTLAVLPRRELDMILCTAARRAGARWLAPARFEAPLLDGERVVGARLQVGGQPLEVSARWVVLATGARPQALMAAGLCERHTPSGVALRAHVRHEALAQRLHALEVVWHPRLRGGYGWIFPGPDGVFNIGTGLLGSHRADAQGRGRMQPVNLRRLFEAFCEVYAPARELMASGQVVSEIKGAPLRCSLTGARWSRPGMLVCGEAAGSTYAFTGEGIGKAMETGMLAAQALQAERPESLAEAQLRGRYEETLRALQPRFAMYEQGNRINDHPWVADLVIWRARRSPSLLHRISGVLEERTNPGNLLSVRGLMKLLVPGYY</sequence>